<dbReference type="InterPro" id="IPR001128">
    <property type="entry name" value="Cyt_P450"/>
</dbReference>
<dbReference type="FunCoup" id="A0A7M7LK08">
    <property type="interactions" value="52"/>
</dbReference>
<accession>A0A7M7LK08</accession>
<evidence type="ECO:0000313" key="16">
    <source>
        <dbReference type="Proteomes" id="UP000002358"/>
    </source>
</evidence>
<dbReference type="EnsemblMetazoa" id="XM_001607966">
    <property type="protein sequence ID" value="XP_001608016"/>
    <property type="gene ID" value="LOC100124146"/>
</dbReference>
<evidence type="ECO:0000256" key="6">
    <source>
        <dbReference type="ARBA" id="ARBA00022723"/>
    </source>
</evidence>
<evidence type="ECO:0000256" key="13">
    <source>
        <dbReference type="PIRSR" id="PIRSR602401-1"/>
    </source>
</evidence>
<dbReference type="InParanoid" id="A0A7M7LK08"/>
<name>A0A7M7LK08_NASVI</name>
<keyword evidence="7" id="KW-0256">Endoplasmic reticulum</keyword>
<dbReference type="SMR" id="A0A7M7LK08"/>
<sequence length="504" mass="57624">MEFFTWSLILGACGLIYYFFKKRLSYFEDLGIPYVPGWPFFGNMSGPFLFRKHFTEALVDLYKANPREAKYIGIFDFNARPVILLRDLEIIKTIAIKNSDKFPDHLAFATEDMDPMFGANLFNMTGDRWREMRSILSPAFTSSKLKAMFHLMVECAENFVKYVDGLPANLRKSIATKDLFTKHTNDVIATCAFGISVDTLKDPNNDFYVLGRQATNLEGVLAFKMFLFRSFPAIVKLFNLRFVTPEVVNFFTKIVSTTVKTRDEKGITRPDMLQMMMDARSKGSKGLEMDLNMMTAQAFSFFFGGFDTTSSQMCLMAHELAINPDVQKKLQDEIDQVLCNTNGKPTYEAINAMQYLDAIFNETLRKHTQGLMLDRLCRDDLEIPPALPGGKPLTLKPGMNVWIPAYAIHHDPQYYEDPEKFDPERYVNKKVSINDVINLGFGTGPRSCIGNRFATMEVKILFFHLLAKFSFKPNENTCSPLTYDRKKFILVPEKGFSLAIKPRN</sequence>
<keyword evidence="8" id="KW-0492">Microsome</keyword>
<evidence type="ECO:0000256" key="12">
    <source>
        <dbReference type="ARBA" id="ARBA00023136"/>
    </source>
</evidence>
<dbReference type="KEGG" id="nvi:100124146"/>
<dbReference type="PRINTS" id="PR00385">
    <property type="entry name" value="P450"/>
</dbReference>
<keyword evidence="12" id="KW-0472">Membrane</keyword>
<dbReference type="OMA" id="EYEGINR"/>
<keyword evidence="10 13" id="KW-0408">Iron</keyword>
<dbReference type="PROSITE" id="PS00086">
    <property type="entry name" value="CYTOCHROME_P450"/>
    <property type="match status" value="1"/>
</dbReference>
<evidence type="ECO:0000256" key="2">
    <source>
        <dbReference type="ARBA" id="ARBA00004174"/>
    </source>
</evidence>
<dbReference type="GO" id="GO:0005506">
    <property type="term" value="F:iron ion binding"/>
    <property type="evidence" value="ECO:0007669"/>
    <property type="project" value="InterPro"/>
</dbReference>
<dbReference type="InterPro" id="IPR036396">
    <property type="entry name" value="Cyt_P450_sf"/>
</dbReference>
<dbReference type="FunFam" id="1.10.630.10:FF:000042">
    <property type="entry name" value="Cytochrome P450"/>
    <property type="match status" value="1"/>
</dbReference>
<keyword evidence="16" id="KW-1185">Reference proteome</keyword>
<dbReference type="GO" id="GO:0016705">
    <property type="term" value="F:oxidoreductase activity, acting on paired donors, with incorporation or reduction of molecular oxygen"/>
    <property type="evidence" value="ECO:0007669"/>
    <property type="project" value="InterPro"/>
</dbReference>
<dbReference type="PANTHER" id="PTHR24292">
    <property type="entry name" value="CYTOCHROME P450"/>
    <property type="match status" value="1"/>
</dbReference>
<dbReference type="Gene3D" id="1.10.630.10">
    <property type="entry name" value="Cytochrome P450"/>
    <property type="match status" value="1"/>
</dbReference>
<dbReference type="GO" id="GO:0004497">
    <property type="term" value="F:monooxygenase activity"/>
    <property type="evidence" value="ECO:0007669"/>
    <property type="project" value="UniProtKB-KW"/>
</dbReference>
<dbReference type="CDD" id="cd11056">
    <property type="entry name" value="CYP6-like"/>
    <property type="match status" value="1"/>
</dbReference>
<evidence type="ECO:0000313" key="15">
    <source>
        <dbReference type="EnsemblMetazoa" id="XP_001608016"/>
    </source>
</evidence>
<evidence type="ECO:0000256" key="1">
    <source>
        <dbReference type="ARBA" id="ARBA00001971"/>
    </source>
</evidence>
<organism evidence="15 16">
    <name type="scientific">Nasonia vitripennis</name>
    <name type="common">Parasitic wasp</name>
    <dbReference type="NCBI Taxonomy" id="7425"/>
    <lineage>
        <taxon>Eukaryota</taxon>
        <taxon>Metazoa</taxon>
        <taxon>Ecdysozoa</taxon>
        <taxon>Arthropoda</taxon>
        <taxon>Hexapoda</taxon>
        <taxon>Insecta</taxon>
        <taxon>Pterygota</taxon>
        <taxon>Neoptera</taxon>
        <taxon>Endopterygota</taxon>
        <taxon>Hymenoptera</taxon>
        <taxon>Apocrita</taxon>
        <taxon>Proctotrupomorpha</taxon>
        <taxon>Chalcidoidea</taxon>
        <taxon>Pteromalidae</taxon>
        <taxon>Pteromalinae</taxon>
        <taxon>Nasonia</taxon>
    </lineage>
</organism>
<evidence type="ECO:0000256" key="4">
    <source>
        <dbReference type="ARBA" id="ARBA00010617"/>
    </source>
</evidence>
<evidence type="ECO:0008006" key="17">
    <source>
        <dbReference type="Google" id="ProtNLM"/>
    </source>
</evidence>
<dbReference type="InterPro" id="IPR002401">
    <property type="entry name" value="Cyt_P450_E_grp-I"/>
</dbReference>
<comment type="cofactor">
    <cofactor evidence="1 13">
        <name>heme</name>
        <dbReference type="ChEBI" id="CHEBI:30413"/>
    </cofactor>
</comment>
<dbReference type="PRINTS" id="PR00463">
    <property type="entry name" value="EP450I"/>
</dbReference>
<evidence type="ECO:0000256" key="3">
    <source>
        <dbReference type="ARBA" id="ARBA00004406"/>
    </source>
</evidence>
<evidence type="ECO:0000256" key="10">
    <source>
        <dbReference type="ARBA" id="ARBA00023004"/>
    </source>
</evidence>
<dbReference type="OrthoDB" id="2789670at2759"/>
<dbReference type="Proteomes" id="UP000002358">
    <property type="component" value="Chromosome 5"/>
</dbReference>
<dbReference type="InterPro" id="IPR017972">
    <property type="entry name" value="Cyt_P450_CS"/>
</dbReference>
<gene>
    <name evidence="15" type="primary">100124146</name>
</gene>
<evidence type="ECO:0000256" key="9">
    <source>
        <dbReference type="ARBA" id="ARBA00023002"/>
    </source>
</evidence>
<keyword evidence="5 13" id="KW-0349">Heme</keyword>
<protein>
    <recommendedName>
        <fullName evidence="17">Cytochrome P450</fullName>
    </recommendedName>
</protein>
<keyword evidence="6 13" id="KW-0479">Metal-binding</keyword>
<dbReference type="AlphaFoldDB" id="A0A7M7LK08"/>
<dbReference type="GO" id="GO:0020037">
    <property type="term" value="F:heme binding"/>
    <property type="evidence" value="ECO:0007669"/>
    <property type="project" value="InterPro"/>
</dbReference>
<evidence type="ECO:0000256" key="11">
    <source>
        <dbReference type="ARBA" id="ARBA00023033"/>
    </source>
</evidence>
<keyword evidence="11 14" id="KW-0503">Monooxygenase</keyword>
<proteinExistence type="inferred from homology"/>
<dbReference type="SUPFAM" id="SSF48264">
    <property type="entry name" value="Cytochrome P450"/>
    <property type="match status" value="1"/>
</dbReference>
<dbReference type="InterPro" id="IPR050476">
    <property type="entry name" value="Insect_CytP450_Detox"/>
</dbReference>
<dbReference type="PANTHER" id="PTHR24292:SF54">
    <property type="entry name" value="CYP9F3-RELATED"/>
    <property type="match status" value="1"/>
</dbReference>
<evidence type="ECO:0000256" key="5">
    <source>
        <dbReference type="ARBA" id="ARBA00022617"/>
    </source>
</evidence>
<evidence type="ECO:0000256" key="8">
    <source>
        <dbReference type="ARBA" id="ARBA00022848"/>
    </source>
</evidence>
<keyword evidence="9 14" id="KW-0560">Oxidoreductase</keyword>
<feature type="binding site" description="axial binding residue" evidence="13">
    <location>
        <position position="448"/>
    </location>
    <ligand>
        <name>heme</name>
        <dbReference type="ChEBI" id="CHEBI:30413"/>
    </ligand>
    <ligandPart>
        <name>Fe</name>
        <dbReference type="ChEBI" id="CHEBI:18248"/>
    </ligandPart>
</feature>
<dbReference type="Pfam" id="PF00067">
    <property type="entry name" value="p450"/>
    <property type="match status" value="1"/>
</dbReference>
<comment type="similarity">
    <text evidence="4 14">Belongs to the cytochrome P450 family.</text>
</comment>
<comment type="subcellular location">
    <subcellularLocation>
        <location evidence="3">Endoplasmic reticulum membrane</location>
        <topology evidence="3">Peripheral membrane protein</topology>
    </subcellularLocation>
    <subcellularLocation>
        <location evidence="2">Microsome membrane</location>
        <topology evidence="2">Peripheral membrane protein</topology>
    </subcellularLocation>
</comment>
<reference evidence="15" key="1">
    <citation type="submission" date="2021-01" db="UniProtKB">
        <authorList>
            <consortium name="EnsemblMetazoa"/>
        </authorList>
    </citation>
    <scope>IDENTIFICATION</scope>
</reference>
<evidence type="ECO:0000256" key="14">
    <source>
        <dbReference type="RuleBase" id="RU000461"/>
    </source>
</evidence>
<dbReference type="GO" id="GO:0005789">
    <property type="term" value="C:endoplasmic reticulum membrane"/>
    <property type="evidence" value="ECO:0007669"/>
    <property type="project" value="UniProtKB-SubCell"/>
</dbReference>
<evidence type="ECO:0000256" key="7">
    <source>
        <dbReference type="ARBA" id="ARBA00022824"/>
    </source>
</evidence>